<evidence type="ECO:0000256" key="1">
    <source>
        <dbReference type="SAM" id="MobiDB-lite"/>
    </source>
</evidence>
<name>A0A0C9RQS7_9HYME</name>
<feature type="region of interest" description="Disordered" evidence="1">
    <location>
        <begin position="44"/>
        <end position="76"/>
    </location>
</feature>
<sequence length="125" mass="13773">MHKNHFLYRSLIAFTMMNRSGVVVSLLVITVLKIIASDSLESEVRCGGPTQVNSEEPNNSNNSNNSNDDFKLKDSNGDVSTTEYLLVTELGENETILQSIIDVPLRPVCPSGQRMNSEGLCKDIL</sequence>
<accession>A0A0C9RQS7</accession>
<proteinExistence type="predicted"/>
<organism evidence="2">
    <name type="scientific">Fopius arisanus</name>
    <dbReference type="NCBI Taxonomy" id="64838"/>
    <lineage>
        <taxon>Eukaryota</taxon>
        <taxon>Metazoa</taxon>
        <taxon>Ecdysozoa</taxon>
        <taxon>Arthropoda</taxon>
        <taxon>Hexapoda</taxon>
        <taxon>Insecta</taxon>
        <taxon>Pterygota</taxon>
        <taxon>Neoptera</taxon>
        <taxon>Endopterygota</taxon>
        <taxon>Hymenoptera</taxon>
        <taxon>Apocrita</taxon>
        <taxon>Ichneumonoidea</taxon>
        <taxon>Braconidae</taxon>
        <taxon>Opiinae</taxon>
        <taxon>Fopius</taxon>
    </lineage>
</organism>
<reference evidence="2" key="1">
    <citation type="submission" date="2015-01" db="EMBL/GenBank/DDBJ databases">
        <title>Transcriptome Assembly of Fopius arisanus.</title>
        <authorList>
            <person name="Geib S."/>
        </authorList>
    </citation>
    <scope>NUCLEOTIDE SEQUENCE</scope>
</reference>
<protein>
    <submittedName>
        <fullName evidence="2">YqxG protein</fullName>
    </submittedName>
</protein>
<dbReference type="AlphaFoldDB" id="A0A0C9RQS7"/>
<gene>
    <name evidence="2" type="primary">yqxG</name>
    <name evidence="2" type="ORF">g.35445</name>
</gene>
<evidence type="ECO:0000313" key="2">
    <source>
        <dbReference type="EMBL" id="JAG80632.1"/>
    </source>
</evidence>
<feature type="compositionally biased region" description="Low complexity" evidence="1">
    <location>
        <begin position="53"/>
        <end position="67"/>
    </location>
</feature>
<dbReference type="EMBL" id="GBYB01010865">
    <property type="protein sequence ID" value="JAG80632.1"/>
    <property type="molecule type" value="Transcribed_RNA"/>
</dbReference>